<dbReference type="InterPro" id="IPR050245">
    <property type="entry name" value="PrsA_foldase"/>
</dbReference>
<evidence type="ECO:0000256" key="5">
    <source>
        <dbReference type="ARBA" id="ARBA00023235"/>
    </source>
</evidence>
<accession>X1MZK4</accession>
<dbReference type="Gene3D" id="1.10.8.1040">
    <property type="match status" value="1"/>
</dbReference>
<evidence type="ECO:0000256" key="3">
    <source>
        <dbReference type="ARBA" id="ARBA00022729"/>
    </source>
</evidence>
<dbReference type="PANTHER" id="PTHR47245:SF1">
    <property type="entry name" value="FOLDASE PROTEIN PRSA"/>
    <property type="match status" value="1"/>
</dbReference>
<dbReference type="SUPFAM" id="SSF109998">
    <property type="entry name" value="Triger factor/SurA peptide-binding domain-like"/>
    <property type="match status" value="1"/>
</dbReference>
<gene>
    <name evidence="7" type="ORF">S06H3_10898</name>
</gene>
<evidence type="ECO:0000256" key="4">
    <source>
        <dbReference type="ARBA" id="ARBA00023110"/>
    </source>
</evidence>
<dbReference type="AlphaFoldDB" id="X1MZK4"/>
<organism evidence="7">
    <name type="scientific">marine sediment metagenome</name>
    <dbReference type="NCBI Taxonomy" id="412755"/>
    <lineage>
        <taxon>unclassified sequences</taxon>
        <taxon>metagenomes</taxon>
        <taxon>ecological metagenomes</taxon>
    </lineage>
</organism>
<feature type="non-terminal residue" evidence="7">
    <location>
        <position position="189"/>
    </location>
</feature>
<feature type="region of interest" description="Disordered" evidence="6">
    <location>
        <begin position="166"/>
        <end position="189"/>
    </location>
</feature>
<protein>
    <recommendedName>
        <fullName evidence="2">peptidylprolyl isomerase</fullName>
        <ecNumber evidence="2">5.2.1.8</ecNumber>
    </recommendedName>
</protein>
<sequence>MAYSGGSEVQVLATVNGEKITFDHFNQEISKVKEPNRGIFKENPAKFLEGMIIRTLILQEAKKQGLLPAREKKDPEASVSSEEAVIKEFLGKRFSSVPAVSRQEVETFYEIYKDRMEGRPLEQVAPMIEQIIRQGKQQKQLEQFIGDLRKSASVEINLDRLKKITAKPPDSNTEEDFSKAFKSGKPVLV</sequence>
<dbReference type="EMBL" id="BARV01005155">
    <property type="protein sequence ID" value="GAI11799.1"/>
    <property type="molecule type" value="Genomic_DNA"/>
</dbReference>
<dbReference type="Gene3D" id="1.10.4030.10">
    <property type="entry name" value="Porin chaperone SurA, peptide-binding domain"/>
    <property type="match status" value="1"/>
</dbReference>
<reference evidence="7" key="1">
    <citation type="journal article" date="2014" name="Front. Microbiol.">
        <title>High frequency of phylogenetically diverse reductive dehalogenase-homologous genes in deep subseafloor sedimentary metagenomes.</title>
        <authorList>
            <person name="Kawai M."/>
            <person name="Futagami T."/>
            <person name="Toyoda A."/>
            <person name="Takaki Y."/>
            <person name="Nishi S."/>
            <person name="Hori S."/>
            <person name="Arai W."/>
            <person name="Tsubouchi T."/>
            <person name="Morono Y."/>
            <person name="Uchiyama I."/>
            <person name="Ito T."/>
            <person name="Fujiyama A."/>
            <person name="Inagaki F."/>
            <person name="Takami H."/>
        </authorList>
    </citation>
    <scope>NUCLEOTIDE SEQUENCE</scope>
    <source>
        <strain evidence="7">Expedition CK06-06</strain>
    </source>
</reference>
<keyword evidence="3" id="KW-0732">Signal</keyword>
<keyword evidence="5" id="KW-0413">Isomerase</keyword>
<comment type="catalytic activity">
    <reaction evidence="1">
        <text>[protein]-peptidylproline (omega=180) = [protein]-peptidylproline (omega=0)</text>
        <dbReference type="Rhea" id="RHEA:16237"/>
        <dbReference type="Rhea" id="RHEA-COMP:10747"/>
        <dbReference type="Rhea" id="RHEA-COMP:10748"/>
        <dbReference type="ChEBI" id="CHEBI:83833"/>
        <dbReference type="ChEBI" id="CHEBI:83834"/>
        <dbReference type="EC" id="5.2.1.8"/>
    </reaction>
</comment>
<evidence type="ECO:0000256" key="2">
    <source>
        <dbReference type="ARBA" id="ARBA00013194"/>
    </source>
</evidence>
<dbReference type="GO" id="GO:0003755">
    <property type="term" value="F:peptidyl-prolyl cis-trans isomerase activity"/>
    <property type="evidence" value="ECO:0007669"/>
    <property type="project" value="UniProtKB-KW"/>
</dbReference>
<evidence type="ECO:0000256" key="6">
    <source>
        <dbReference type="SAM" id="MobiDB-lite"/>
    </source>
</evidence>
<dbReference type="PANTHER" id="PTHR47245">
    <property type="entry name" value="PEPTIDYLPROLYL ISOMERASE"/>
    <property type="match status" value="1"/>
</dbReference>
<comment type="caution">
    <text evidence="7">The sequence shown here is derived from an EMBL/GenBank/DDBJ whole genome shotgun (WGS) entry which is preliminary data.</text>
</comment>
<keyword evidence="4" id="KW-0697">Rotamase</keyword>
<name>X1MZK4_9ZZZZ</name>
<evidence type="ECO:0000256" key="1">
    <source>
        <dbReference type="ARBA" id="ARBA00000971"/>
    </source>
</evidence>
<dbReference type="InterPro" id="IPR027304">
    <property type="entry name" value="Trigger_fact/SurA_dom_sf"/>
</dbReference>
<evidence type="ECO:0000313" key="7">
    <source>
        <dbReference type="EMBL" id="GAI11799.1"/>
    </source>
</evidence>
<dbReference type="EC" id="5.2.1.8" evidence="2"/>
<proteinExistence type="predicted"/>